<reference evidence="1 2" key="1">
    <citation type="submission" date="2019-04" db="EMBL/GenBank/DDBJ databases">
        <title>Niastella caeni sp. nov., isolated from activated sludge.</title>
        <authorList>
            <person name="Sheng M."/>
        </authorList>
    </citation>
    <scope>NUCLEOTIDE SEQUENCE [LARGE SCALE GENOMIC DNA]</scope>
    <source>
        <strain evidence="1 2">HX-2-15</strain>
    </source>
</reference>
<keyword evidence="2" id="KW-1185">Reference proteome</keyword>
<comment type="caution">
    <text evidence="1">The sequence shown here is derived from an EMBL/GenBank/DDBJ whole genome shotgun (WGS) entry which is preliminary data.</text>
</comment>
<dbReference type="RefSeq" id="WP_136579041.1">
    <property type="nucleotide sequence ID" value="NZ_STFF01000006.1"/>
</dbReference>
<dbReference type="AlphaFoldDB" id="A0A4S8HKJ8"/>
<evidence type="ECO:0000313" key="2">
    <source>
        <dbReference type="Proteomes" id="UP000306918"/>
    </source>
</evidence>
<evidence type="ECO:0000313" key="1">
    <source>
        <dbReference type="EMBL" id="THU35800.1"/>
    </source>
</evidence>
<protein>
    <submittedName>
        <fullName evidence="1">Uncharacterized protein</fullName>
    </submittedName>
</protein>
<gene>
    <name evidence="1" type="ORF">FAM09_20585</name>
</gene>
<organism evidence="1 2">
    <name type="scientific">Niastella caeni</name>
    <dbReference type="NCBI Taxonomy" id="2569763"/>
    <lineage>
        <taxon>Bacteria</taxon>
        <taxon>Pseudomonadati</taxon>
        <taxon>Bacteroidota</taxon>
        <taxon>Chitinophagia</taxon>
        <taxon>Chitinophagales</taxon>
        <taxon>Chitinophagaceae</taxon>
        <taxon>Niastella</taxon>
    </lineage>
</organism>
<proteinExistence type="predicted"/>
<sequence length="78" mass="8758">MNLFLLIFASHNIFLLEEKDFIRKVWFTEKSKAGQVSLYSAIDFDSATLRKGASLINAYRSGRLGAKPNLGSPYLTSE</sequence>
<name>A0A4S8HKJ8_9BACT</name>
<dbReference type="EMBL" id="STFF01000006">
    <property type="protein sequence ID" value="THU35800.1"/>
    <property type="molecule type" value="Genomic_DNA"/>
</dbReference>
<dbReference type="Proteomes" id="UP000306918">
    <property type="component" value="Unassembled WGS sequence"/>
</dbReference>
<dbReference type="OrthoDB" id="9809324at2"/>
<accession>A0A4S8HKJ8</accession>